<evidence type="ECO:0000313" key="2">
    <source>
        <dbReference type="Proteomes" id="UP001054252"/>
    </source>
</evidence>
<evidence type="ECO:0000313" key="1">
    <source>
        <dbReference type="EMBL" id="GKV15687.1"/>
    </source>
</evidence>
<dbReference type="AlphaFoldDB" id="A0AAV5JPY9"/>
<accession>A0AAV5JPY9</accession>
<name>A0AAV5JPY9_9ROSI</name>
<comment type="caution">
    <text evidence="1">The sequence shown here is derived from an EMBL/GenBank/DDBJ whole genome shotgun (WGS) entry which is preliminary data.</text>
</comment>
<dbReference type="EMBL" id="BPVZ01000044">
    <property type="protein sequence ID" value="GKV15687.1"/>
    <property type="molecule type" value="Genomic_DNA"/>
</dbReference>
<protein>
    <submittedName>
        <fullName evidence="1">Uncharacterized protein</fullName>
    </submittedName>
</protein>
<proteinExistence type="predicted"/>
<keyword evidence="2" id="KW-1185">Reference proteome</keyword>
<organism evidence="1 2">
    <name type="scientific">Rubroshorea leprosula</name>
    <dbReference type="NCBI Taxonomy" id="152421"/>
    <lineage>
        <taxon>Eukaryota</taxon>
        <taxon>Viridiplantae</taxon>
        <taxon>Streptophyta</taxon>
        <taxon>Embryophyta</taxon>
        <taxon>Tracheophyta</taxon>
        <taxon>Spermatophyta</taxon>
        <taxon>Magnoliopsida</taxon>
        <taxon>eudicotyledons</taxon>
        <taxon>Gunneridae</taxon>
        <taxon>Pentapetalae</taxon>
        <taxon>rosids</taxon>
        <taxon>malvids</taxon>
        <taxon>Malvales</taxon>
        <taxon>Dipterocarpaceae</taxon>
        <taxon>Rubroshorea</taxon>
    </lineage>
</organism>
<reference evidence="1 2" key="1">
    <citation type="journal article" date="2021" name="Commun. Biol.">
        <title>The genome of Shorea leprosula (Dipterocarpaceae) highlights the ecological relevance of drought in aseasonal tropical rainforests.</title>
        <authorList>
            <person name="Ng K.K.S."/>
            <person name="Kobayashi M.J."/>
            <person name="Fawcett J.A."/>
            <person name="Hatakeyama M."/>
            <person name="Paape T."/>
            <person name="Ng C.H."/>
            <person name="Ang C.C."/>
            <person name="Tnah L.H."/>
            <person name="Lee C.T."/>
            <person name="Nishiyama T."/>
            <person name="Sese J."/>
            <person name="O'Brien M.J."/>
            <person name="Copetti D."/>
            <person name="Mohd Noor M.I."/>
            <person name="Ong R.C."/>
            <person name="Putra M."/>
            <person name="Sireger I.Z."/>
            <person name="Indrioko S."/>
            <person name="Kosugi Y."/>
            <person name="Izuno A."/>
            <person name="Isagi Y."/>
            <person name="Lee S.L."/>
            <person name="Shimizu K.K."/>
        </authorList>
    </citation>
    <scope>NUCLEOTIDE SEQUENCE [LARGE SCALE GENOMIC DNA]</scope>
    <source>
        <strain evidence="1">214</strain>
    </source>
</reference>
<gene>
    <name evidence="1" type="ORF">SLEP1_g26452</name>
</gene>
<sequence>MEDYRSASYSSSSSNLLKDEEDVIRHLLEPFDEMPMGFRQGGWGSRVGWAQWRRFEWRWRWITGMV</sequence>
<dbReference type="Proteomes" id="UP001054252">
    <property type="component" value="Unassembled WGS sequence"/>
</dbReference>